<evidence type="ECO:0000313" key="3">
    <source>
        <dbReference type="Proteomes" id="UP000074382"/>
    </source>
</evidence>
<reference evidence="3" key="1">
    <citation type="journal article" date="2017" name="Acta Aliment.">
        <title>Plant polysaccharide degrading enzyme system of Thermpbifida cellulosilytica TB100 revealed by de novo genome project data.</title>
        <authorList>
            <person name="Toth A."/>
            <person name="Baka E."/>
            <person name="Luzics S."/>
            <person name="Bata-Vidacs I."/>
            <person name="Nagy I."/>
            <person name="Balint B."/>
            <person name="Herceg R."/>
            <person name="Olasz F."/>
            <person name="Wilk T."/>
            <person name="Nagy T."/>
            <person name="Kriszt B."/>
            <person name="Nagy I."/>
            <person name="Kukolya J."/>
        </authorList>
    </citation>
    <scope>NUCLEOTIDE SEQUENCE [LARGE SCALE GENOMIC DNA]</scope>
    <source>
        <strain evidence="3">TB100</strain>
    </source>
</reference>
<evidence type="ECO:0000313" key="2">
    <source>
        <dbReference type="EMBL" id="KUP98170.1"/>
    </source>
</evidence>
<accession>A0A147KLH3</accession>
<keyword evidence="3" id="KW-1185">Reference proteome</keyword>
<evidence type="ECO:0000256" key="1">
    <source>
        <dbReference type="SAM" id="MobiDB-lite"/>
    </source>
</evidence>
<dbReference type="OrthoDB" id="9971700at2"/>
<sequence>MPGVSDHERQPDLVERIAEGLRDHPRVILDAFTERDRQRAVAAGRVAGKHLKRATRATVLPEGVLVEFDDIDDPYLSYQEEQQRMAQPTPGPAVQEARDARGGPEAPGVQAAPDGKLPRRIPGAGPRPGPHVPRGR</sequence>
<proteinExistence type="predicted"/>
<dbReference type="EMBL" id="LGEM01000015">
    <property type="protein sequence ID" value="KUP98170.1"/>
    <property type="molecule type" value="Genomic_DNA"/>
</dbReference>
<dbReference type="Proteomes" id="UP000074382">
    <property type="component" value="Unassembled WGS sequence"/>
</dbReference>
<protein>
    <submittedName>
        <fullName evidence="2">Uncharacterized protein</fullName>
    </submittedName>
</protein>
<name>A0A147KLH3_THECS</name>
<organism evidence="2 3">
    <name type="scientific">Thermobifida cellulosilytica TB100</name>
    <dbReference type="NCBI Taxonomy" id="665004"/>
    <lineage>
        <taxon>Bacteria</taxon>
        <taxon>Bacillati</taxon>
        <taxon>Actinomycetota</taxon>
        <taxon>Actinomycetes</taxon>
        <taxon>Streptosporangiales</taxon>
        <taxon>Nocardiopsidaceae</taxon>
        <taxon>Thermobifida</taxon>
    </lineage>
</organism>
<dbReference type="AlphaFoldDB" id="A0A147KLH3"/>
<gene>
    <name evidence="2" type="ORF">AC529_02940</name>
</gene>
<feature type="compositionally biased region" description="Pro residues" evidence="1">
    <location>
        <begin position="125"/>
        <end position="136"/>
    </location>
</feature>
<feature type="region of interest" description="Disordered" evidence="1">
    <location>
        <begin position="81"/>
        <end position="136"/>
    </location>
</feature>
<dbReference type="PATRIC" id="fig|665004.4.peg.2241"/>
<comment type="caution">
    <text evidence="2">The sequence shown here is derived from an EMBL/GenBank/DDBJ whole genome shotgun (WGS) entry which is preliminary data.</text>
</comment>